<name>A0A3D2X8X2_9FIRM</name>
<accession>A0A3D2X8X2</accession>
<dbReference type="Proteomes" id="UP000262969">
    <property type="component" value="Unassembled WGS sequence"/>
</dbReference>
<dbReference type="AlphaFoldDB" id="A0A3D2X8X2"/>
<proteinExistence type="predicted"/>
<protein>
    <submittedName>
        <fullName evidence="1">Uncharacterized protein</fullName>
    </submittedName>
</protein>
<sequence>MPNLISQEVYDDTIAILEGRKQPDIVLKRMQGWYASQGVKLYNLYLEKNYCEQSEKLMSLTDLYEGFFRQKKWKHIFGDSLKVYCKFCAEEGIPVKKIENIDKPNSGINGFYFPRIWRGEVITEAGKTICPVIEKAYKDNGVEKVVNSGLGGYTVFICDEGIPDEIKVQILDMVSKEIKKYDKYGIVEKMDDIVNFDKLSILRDTYGWNYYQYYK</sequence>
<dbReference type="EMBL" id="DPVV01000480">
    <property type="protein sequence ID" value="HCL03590.1"/>
    <property type="molecule type" value="Genomic_DNA"/>
</dbReference>
<gene>
    <name evidence="1" type="ORF">DHW61_14480</name>
</gene>
<reference evidence="1 2" key="1">
    <citation type="journal article" date="2018" name="Nat. Biotechnol.">
        <title>A standardized bacterial taxonomy based on genome phylogeny substantially revises the tree of life.</title>
        <authorList>
            <person name="Parks D.H."/>
            <person name="Chuvochina M."/>
            <person name="Waite D.W."/>
            <person name="Rinke C."/>
            <person name="Skarshewski A."/>
            <person name="Chaumeil P.A."/>
            <person name="Hugenholtz P."/>
        </authorList>
    </citation>
    <scope>NUCLEOTIDE SEQUENCE [LARGE SCALE GENOMIC DNA]</scope>
    <source>
        <strain evidence="1">UBA11728</strain>
    </source>
</reference>
<organism evidence="1 2">
    <name type="scientific">Lachnoclostridium phytofermentans</name>
    <dbReference type="NCBI Taxonomy" id="66219"/>
    <lineage>
        <taxon>Bacteria</taxon>
        <taxon>Bacillati</taxon>
        <taxon>Bacillota</taxon>
        <taxon>Clostridia</taxon>
        <taxon>Lachnospirales</taxon>
        <taxon>Lachnospiraceae</taxon>
    </lineage>
</organism>
<evidence type="ECO:0000313" key="2">
    <source>
        <dbReference type="Proteomes" id="UP000262969"/>
    </source>
</evidence>
<comment type="caution">
    <text evidence="1">The sequence shown here is derived from an EMBL/GenBank/DDBJ whole genome shotgun (WGS) entry which is preliminary data.</text>
</comment>
<evidence type="ECO:0000313" key="1">
    <source>
        <dbReference type="EMBL" id="HCL03590.1"/>
    </source>
</evidence>